<dbReference type="InterPro" id="IPR002716">
    <property type="entry name" value="PIN_dom"/>
</dbReference>
<feature type="region of interest" description="Disordered" evidence="1">
    <location>
        <begin position="126"/>
        <end position="145"/>
    </location>
</feature>
<evidence type="ECO:0000259" key="2">
    <source>
        <dbReference type="SMART" id="SM00670"/>
    </source>
</evidence>
<protein>
    <recommendedName>
        <fullName evidence="2">PIN domain-containing protein</fullName>
    </recommendedName>
</protein>
<sequence>MFKSIFPNDQSVNVNLFHNNHNNSITKATTTKNNFLNNIAMVTTPISKSKLNTNSNTFGTAANSSKRQHSTSINSDVKRRTPKKIEDLTSASQFAISSRSNSLFNKTQSQLQLQLQMQLQIQSQSQSQSQSDISRDTSNNDATTNNIFFAKDKVKEIEKTVPDDKVNTTLNPMHNFSSPNDFQTTTFQDNHPQGTSQSIPAHNSNNNNLSASNESTNQQNYQDNNANNNSQNDQQDSSQGNNNNNNNNNSNNNNNNNQQNSIKKSNQNLIQKLQNIYKLIVSQELELQDKCNKLSTSQSTKLKYLWSIYKLNHDLINNYILFILTSLSPSQSINDQLIGKEILEIYKIERRLWIYGTITFLDILKNFANFMDPEILSQFITHVFESISNMISDLPIDFINPWYQRLGDLSRMAIALYPSNFIDWKLSSEYWYIESMKFTFSHGKLYYHISTVQQNPLEAFVNLGKSVFCFDTFIPSQRYMQLVIDNIYQRAFIERNSNSSSSNNAGSSSNPNHFMTSSFAKNFQQRFLIEYLKHSEVMLLPNFLENDHLKTVVLNYFTNSFGKIAIQSNLSDPSNPNLNTNSGSNTSISGQANIENINNGHNIPSSSNVITSESLQINAINLFNFRNIFKQKNSDILKYFFKNSATFAESHILQLIGFGDPKNPFALLFQLPKYLKERKTKRKSKASNSNSNMNTNTTVNANISSNTIPSSDVSMKYETNSDSSNPTNSKSSLYKSSNSNIVMSSSTTSFATAISTTNNSISSNMDVDTELQNNGMEDEDEMLDNLSPQDFFNNLESLKLSFFLPNSLEIWNESLKYINIISLNCSIIVLKKFLNGPLFVSLPHMLPWSYFIISLALRIESLENIESRIFWLQFIRKIFPWNSIVSYLNVIISVLLDNCYENSMITKLINNYSNKNLDELLVEFNENEYELPEVWKCYGSLWFDVIAENYQIYSRDCSKNISMKDTKCLNYPIDGLPFDEMEENGTNFWKRSCRLIFLFKTMITRFNGFGGLTISSNTSVYCNRSDIPNNHILRTFAFKLLPDDDNYMNNSNKNSHGPDNSSNQNTTTDVMVHINQDDSSIVVDEDNVMSMLDSNLDKLDSFNSNNNAINGNIMNNNGSISIDNSDENTIQNVIINDSNTERNIDTWIPFEKNSIQNTDLNCEPGLSLIENESLFEYEGYKRFIPDFSNFDKNGELISTSLYTSTIIDTINGSSSNANIINTTTNANDESNNDSSATAGSNQNKESSNSTTNIDNKELFLMEKEIFNKILDPDYKNIDEIWRGEMFHDTSIQFSDTYFVLDATSWLRHFAHVYKLATNGILKFAICLTTFQELRFLRKSKDENVMEAATRAIITLRQLYSEKRLLPLRFTGNIATHIEEHLEFEEQITWRSHVDEFVIEAIKRAQLKRRDNRNQEDSNVTSSNNNPIINNNENNGNLNVTDMIFVLVTDDISMIKKRQEEKSDNDIITFSTKFVFSLCNMLVNKFNYPREMTPMSNNNPIDGGIHQSQESDITIASPAITNKVCIN</sequence>
<reference evidence="3 4" key="1">
    <citation type="journal article" date="2011" name="Proc. Natl. Acad. Sci. U.S.A.">
        <title>Evolutionary erosion of yeast sex chromosomes by mating-type switching accidents.</title>
        <authorList>
            <person name="Gordon J.L."/>
            <person name="Armisen D."/>
            <person name="Proux-Wera E."/>
            <person name="Oheigeartaigh S.S."/>
            <person name="Byrne K.P."/>
            <person name="Wolfe K.H."/>
        </authorList>
    </citation>
    <scope>NUCLEOTIDE SEQUENCE [LARGE SCALE GENOMIC DNA]</scope>
    <source>
        <strain evidence="4">ATCC 34711 / CBS 6284 / DSM 70876 / NBRC 10599 / NRRL Y-10934 / UCD 77-7</strain>
    </source>
</reference>
<dbReference type="Gene3D" id="3.40.50.1010">
    <property type="entry name" value="5'-nuclease"/>
    <property type="match status" value="1"/>
</dbReference>
<dbReference type="RefSeq" id="XP_004180747.1">
    <property type="nucleotide sequence ID" value="XM_004180699.1"/>
</dbReference>
<dbReference type="GO" id="GO:0042043">
    <property type="term" value="F:neurexin family protein binding"/>
    <property type="evidence" value="ECO:0007669"/>
    <property type="project" value="TreeGrafter"/>
</dbReference>
<feature type="region of interest" description="Disordered" evidence="1">
    <location>
        <begin position="1047"/>
        <end position="1066"/>
    </location>
</feature>
<feature type="domain" description="PIN" evidence="2">
    <location>
        <begin position="1296"/>
        <end position="1455"/>
    </location>
</feature>
<dbReference type="GeneID" id="14496301"/>
<feature type="compositionally biased region" description="Polar residues" evidence="1">
    <location>
        <begin position="51"/>
        <end position="75"/>
    </location>
</feature>
<feature type="compositionally biased region" description="Low complexity" evidence="1">
    <location>
        <begin position="203"/>
        <end position="261"/>
    </location>
</feature>
<dbReference type="InterPro" id="IPR011990">
    <property type="entry name" value="TPR-like_helical_dom_sf"/>
</dbReference>
<feature type="compositionally biased region" description="Low complexity" evidence="1">
    <location>
        <begin position="1417"/>
        <end position="1432"/>
    </location>
</feature>
<dbReference type="GO" id="GO:0070382">
    <property type="term" value="C:exocytic vesicle"/>
    <property type="evidence" value="ECO:0007669"/>
    <property type="project" value="TreeGrafter"/>
</dbReference>
<dbReference type="Proteomes" id="UP000002866">
    <property type="component" value="Chromosome 5"/>
</dbReference>
<dbReference type="EMBL" id="HE806320">
    <property type="protein sequence ID" value="CCH61228.1"/>
    <property type="molecule type" value="Genomic_DNA"/>
</dbReference>
<gene>
    <name evidence="3" type="primary">TBLA0E01710</name>
    <name evidence="3" type="ORF">TBLA_0E01710</name>
</gene>
<dbReference type="OrthoDB" id="2017974at2759"/>
<evidence type="ECO:0000313" key="3">
    <source>
        <dbReference type="EMBL" id="CCH61228.1"/>
    </source>
</evidence>
<dbReference type="STRING" id="1071380.I2H4C6"/>
<dbReference type="eggNOG" id="ENOG502QRU3">
    <property type="taxonomic scope" value="Eukaryota"/>
</dbReference>
<feature type="region of interest" description="Disordered" evidence="1">
    <location>
        <begin position="1223"/>
        <end position="1250"/>
    </location>
</feature>
<evidence type="ECO:0000313" key="4">
    <source>
        <dbReference type="Proteomes" id="UP000002866"/>
    </source>
</evidence>
<dbReference type="OMA" id="PEVWKCW"/>
<dbReference type="GO" id="GO:0006887">
    <property type="term" value="P:exocytosis"/>
    <property type="evidence" value="ECO:0007669"/>
    <property type="project" value="TreeGrafter"/>
</dbReference>
<organism evidence="3 4">
    <name type="scientific">Henningerozyma blattae (strain ATCC 34711 / CBS 6284 / DSM 70876 / NBRC 10599 / NRRL Y-10934 / UCD 77-7)</name>
    <name type="common">Yeast</name>
    <name type="synonym">Tetrapisispora blattae</name>
    <dbReference type="NCBI Taxonomy" id="1071380"/>
    <lineage>
        <taxon>Eukaryota</taxon>
        <taxon>Fungi</taxon>
        <taxon>Dikarya</taxon>
        <taxon>Ascomycota</taxon>
        <taxon>Saccharomycotina</taxon>
        <taxon>Saccharomycetes</taxon>
        <taxon>Saccharomycetales</taxon>
        <taxon>Saccharomycetaceae</taxon>
        <taxon>Henningerozyma</taxon>
    </lineage>
</organism>
<feature type="compositionally biased region" description="Low complexity" evidence="1">
    <location>
        <begin position="686"/>
        <end position="702"/>
    </location>
</feature>
<dbReference type="InParanoid" id="I2H4C6"/>
<evidence type="ECO:0000256" key="1">
    <source>
        <dbReference type="SAM" id="MobiDB-lite"/>
    </source>
</evidence>
<dbReference type="PANTHER" id="PTHR45716:SF1">
    <property type="entry name" value="SYNAPTOTAGMIN-LIKE PROTEIN 3"/>
    <property type="match status" value="1"/>
</dbReference>
<feature type="compositionally biased region" description="Polar residues" evidence="1">
    <location>
        <begin position="703"/>
        <end position="713"/>
    </location>
</feature>
<feature type="compositionally biased region" description="Low complexity" evidence="1">
    <location>
        <begin position="720"/>
        <end position="732"/>
    </location>
</feature>
<dbReference type="HOGENOM" id="CLU_006407_0_0_1"/>
<dbReference type="SUPFAM" id="SSF48452">
    <property type="entry name" value="TPR-like"/>
    <property type="match status" value="1"/>
</dbReference>
<feature type="region of interest" description="Disordered" evidence="1">
    <location>
        <begin position="1407"/>
        <end position="1432"/>
    </location>
</feature>
<dbReference type="SMART" id="SM00670">
    <property type="entry name" value="PINc"/>
    <property type="match status" value="1"/>
</dbReference>
<feature type="compositionally biased region" description="Polar residues" evidence="1">
    <location>
        <begin position="167"/>
        <end position="202"/>
    </location>
</feature>
<dbReference type="FunCoup" id="I2H4C6">
    <property type="interactions" value="153"/>
</dbReference>
<feature type="region of interest" description="Disordered" evidence="1">
    <location>
        <begin position="51"/>
        <end position="83"/>
    </location>
</feature>
<proteinExistence type="predicted"/>
<feature type="compositionally biased region" description="Polar residues" evidence="1">
    <location>
        <begin position="136"/>
        <end position="145"/>
    </location>
</feature>
<accession>I2H4C6</accession>
<dbReference type="KEGG" id="tbl:TBLA_0E01710"/>
<feature type="region of interest" description="Disordered" evidence="1">
    <location>
        <begin position="165"/>
        <end position="261"/>
    </location>
</feature>
<dbReference type="PANTHER" id="PTHR45716">
    <property type="entry name" value="BITESIZE, ISOFORM I"/>
    <property type="match status" value="1"/>
</dbReference>
<feature type="compositionally biased region" description="Polar residues" evidence="1">
    <location>
        <begin position="1239"/>
        <end position="1250"/>
    </location>
</feature>
<keyword evidence="4" id="KW-1185">Reference proteome</keyword>
<feature type="compositionally biased region" description="Low complexity" evidence="1">
    <location>
        <begin position="1223"/>
        <end position="1238"/>
    </location>
</feature>
<feature type="region of interest" description="Disordered" evidence="1">
    <location>
        <begin position="679"/>
        <end position="732"/>
    </location>
</feature>
<name>I2H4C6_HENB6</name>
<dbReference type="GO" id="GO:0005886">
    <property type="term" value="C:plasma membrane"/>
    <property type="evidence" value="ECO:0007669"/>
    <property type="project" value="TreeGrafter"/>
</dbReference>